<feature type="signal peptide" evidence="1">
    <location>
        <begin position="1"/>
        <end position="24"/>
    </location>
</feature>
<evidence type="ECO:0000313" key="2">
    <source>
        <dbReference type="EMBL" id="KAA5547501.1"/>
    </source>
</evidence>
<evidence type="ECO:0000256" key="1">
    <source>
        <dbReference type="SAM" id="SignalP"/>
    </source>
</evidence>
<dbReference type="AlphaFoldDB" id="A0A5M6DJ41"/>
<sequence>MKRRTALKNLSMAVAGLVALPAWASGWNPATLGPVAVLPPAEEALLAELVETIIPETDTPGAKTLKVHQFVLRMVQDCYGEVAQNNLNQGLITLDQVAKGAFEKLFIDLDVTQRTAVLTHLQQSDDPATKAFISLVKNLTIQGYLNSEYVLLNMMEYKMAPGFYHGCVPLKA</sequence>
<accession>A0A5M6DJ41</accession>
<dbReference type="EMBL" id="VWSF01000005">
    <property type="protein sequence ID" value="KAA5547501.1"/>
    <property type="molecule type" value="Genomic_DNA"/>
</dbReference>
<evidence type="ECO:0000313" key="3">
    <source>
        <dbReference type="Proteomes" id="UP000323426"/>
    </source>
</evidence>
<dbReference type="RefSeq" id="WP_150088125.1">
    <property type="nucleotide sequence ID" value="NZ_VWSF01000005.1"/>
</dbReference>
<dbReference type="Pfam" id="PF13618">
    <property type="entry name" value="Gluconate_2-dh3"/>
    <property type="match status" value="1"/>
</dbReference>
<protein>
    <submittedName>
        <fullName evidence="2">Gluconate 2-dehydrogenase subunit 3 family protein</fullName>
    </submittedName>
</protein>
<name>A0A5M6DJ41_9BACT</name>
<dbReference type="InterPro" id="IPR027056">
    <property type="entry name" value="Gluconate_2DH_su3"/>
</dbReference>
<keyword evidence="3" id="KW-1185">Reference proteome</keyword>
<feature type="chain" id="PRO_5024322298" evidence="1">
    <location>
        <begin position="25"/>
        <end position="172"/>
    </location>
</feature>
<gene>
    <name evidence="2" type="ORF">F0145_09265</name>
</gene>
<comment type="caution">
    <text evidence="2">The sequence shown here is derived from an EMBL/GenBank/DDBJ whole genome shotgun (WGS) entry which is preliminary data.</text>
</comment>
<proteinExistence type="predicted"/>
<dbReference type="Proteomes" id="UP000323426">
    <property type="component" value="Unassembled WGS sequence"/>
</dbReference>
<organism evidence="2 3">
    <name type="scientific">Adhaeribacter rhizoryzae</name>
    <dbReference type="NCBI Taxonomy" id="2607907"/>
    <lineage>
        <taxon>Bacteria</taxon>
        <taxon>Pseudomonadati</taxon>
        <taxon>Bacteroidota</taxon>
        <taxon>Cytophagia</taxon>
        <taxon>Cytophagales</taxon>
        <taxon>Hymenobacteraceae</taxon>
        <taxon>Adhaeribacter</taxon>
    </lineage>
</organism>
<keyword evidence="1" id="KW-0732">Signal</keyword>
<reference evidence="2 3" key="1">
    <citation type="submission" date="2019-09" db="EMBL/GenBank/DDBJ databases">
        <title>Genome sequence and assembly of Adhaeribacter sp.</title>
        <authorList>
            <person name="Chhetri G."/>
        </authorList>
    </citation>
    <scope>NUCLEOTIDE SEQUENCE [LARGE SCALE GENOMIC DNA]</scope>
    <source>
        <strain evidence="2 3">DK36</strain>
    </source>
</reference>